<sequence>MRTISSTSCVSRQTGQASTSAKRLNSAAFPSITGKAAAGPIFPRPNTADPSVTTATVFRLIVKRRASDLSAAIA</sequence>
<proteinExistence type="predicted"/>
<dbReference type="AlphaFoldDB" id="A0A6J6H9H9"/>
<reference evidence="2" key="1">
    <citation type="submission" date="2020-05" db="EMBL/GenBank/DDBJ databases">
        <authorList>
            <person name="Chiriac C."/>
            <person name="Salcher M."/>
            <person name="Ghai R."/>
            <person name="Kavagutti S V."/>
        </authorList>
    </citation>
    <scope>NUCLEOTIDE SEQUENCE</scope>
</reference>
<evidence type="ECO:0000256" key="1">
    <source>
        <dbReference type="SAM" id="MobiDB-lite"/>
    </source>
</evidence>
<gene>
    <name evidence="2" type="ORF">UFOPK1842_00695</name>
</gene>
<evidence type="ECO:0000313" key="2">
    <source>
        <dbReference type="EMBL" id="CAB4609626.1"/>
    </source>
</evidence>
<feature type="region of interest" description="Disordered" evidence="1">
    <location>
        <begin position="1"/>
        <end position="24"/>
    </location>
</feature>
<accession>A0A6J6H9H9</accession>
<name>A0A6J6H9H9_9ZZZZ</name>
<feature type="compositionally biased region" description="Polar residues" evidence="1">
    <location>
        <begin position="1"/>
        <end position="23"/>
    </location>
</feature>
<dbReference type="EMBL" id="CAEZUQ010000075">
    <property type="protein sequence ID" value="CAB4609626.1"/>
    <property type="molecule type" value="Genomic_DNA"/>
</dbReference>
<organism evidence="2">
    <name type="scientific">freshwater metagenome</name>
    <dbReference type="NCBI Taxonomy" id="449393"/>
    <lineage>
        <taxon>unclassified sequences</taxon>
        <taxon>metagenomes</taxon>
        <taxon>ecological metagenomes</taxon>
    </lineage>
</organism>
<protein>
    <submittedName>
        <fullName evidence="2">Unannotated protein</fullName>
    </submittedName>
</protein>